<proteinExistence type="inferred from homology"/>
<dbReference type="EMBL" id="JAACJJ010000028">
    <property type="protein sequence ID" value="KAF5322118.1"/>
    <property type="molecule type" value="Genomic_DNA"/>
</dbReference>
<dbReference type="Pfam" id="PF00888">
    <property type="entry name" value="Cullin"/>
    <property type="match status" value="1"/>
</dbReference>
<organism evidence="3 4">
    <name type="scientific">Psilocybe cf. subviscida</name>
    <dbReference type="NCBI Taxonomy" id="2480587"/>
    <lineage>
        <taxon>Eukaryota</taxon>
        <taxon>Fungi</taxon>
        <taxon>Dikarya</taxon>
        <taxon>Basidiomycota</taxon>
        <taxon>Agaricomycotina</taxon>
        <taxon>Agaricomycetes</taxon>
        <taxon>Agaricomycetidae</taxon>
        <taxon>Agaricales</taxon>
        <taxon>Agaricineae</taxon>
        <taxon>Strophariaceae</taxon>
        <taxon>Psilocybe</taxon>
    </lineage>
</organism>
<evidence type="ECO:0000259" key="2">
    <source>
        <dbReference type="Pfam" id="PF00888"/>
    </source>
</evidence>
<comment type="similarity">
    <text evidence="1">Belongs to the cullin family.</text>
</comment>
<dbReference type="InterPro" id="IPR045093">
    <property type="entry name" value="Cullin"/>
</dbReference>
<dbReference type="InterPro" id="IPR001373">
    <property type="entry name" value="Cullin_N"/>
</dbReference>
<dbReference type="InterPro" id="IPR016159">
    <property type="entry name" value="Cullin_repeat-like_dom_sf"/>
</dbReference>
<sequence length="288" mass="32524">MSADETPFDASQKPAAKSPPEIQWDYLAKGIDYIMAHPEGLGGLGVASANIYTVLYDWAFLIANSVGNRDVNYEQIQQHLTQYFHGLYPAFQSLTGTELLAYYAEQFDLAKSSAQVLNRVFYYLNRVRAAMDHSEATGKNGEELKKRPVRLPIFSAVMHAWKTGILDRLQADSLKVTNGLFDVINAQRAGKETDSILVKRVVDSFRFLGEHLEPDNRHHIYEDNFEARYLEDLAEYFKHTLGIPSLQEAKNDKYRKMVEDLLEQEAAKVGNCLPITTQSKGASRVGLE</sequence>
<name>A0A8H5BGM8_9AGAR</name>
<dbReference type="PANTHER" id="PTHR11932">
    <property type="entry name" value="CULLIN"/>
    <property type="match status" value="1"/>
</dbReference>
<feature type="domain" description="Cullin N-terminal" evidence="2">
    <location>
        <begin position="24"/>
        <end position="280"/>
    </location>
</feature>
<accession>A0A8H5BGM8</accession>
<comment type="caution">
    <text evidence="3">The sequence shown here is derived from an EMBL/GenBank/DDBJ whole genome shotgun (WGS) entry which is preliminary data.</text>
</comment>
<evidence type="ECO:0000256" key="1">
    <source>
        <dbReference type="ARBA" id="ARBA00006019"/>
    </source>
</evidence>
<keyword evidence="4" id="KW-1185">Reference proteome</keyword>
<reference evidence="3 4" key="1">
    <citation type="journal article" date="2020" name="ISME J.">
        <title>Uncovering the hidden diversity of litter-decomposition mechanisms in mushroom-forming fungi.</title>
        <authorList>
            <person name="Floudas D."/>
            <person name="Bentzer J."/>
            <person name="Ahren D."/>
            <person name="Johansson T."/>
            <person name="Persson P."/>
            <person name="Tunlid A."/>
        </authorList>
    </citation>
    <scope>NUCLEOTIDE SEQUENCE [LARGE SCALE GENOMIC DNA]</scope>
    <source>
        <strain evidence="3 4">CBS 101986</strain>
    </source>
</reference>
<dbReference type="SUPFAM" id="SSF74788">
    <property type="entry name" value="Cullin repeat-like"/>
    <property type="match status" value="1"/>
</dbReference>
<dbReference type="GO" id="GO:0031625">
    <property type="term" value="F:ubiquitin protein ligase binding"/>
    <property type="evidence" value="ECO:0007669"/>
    <property type="project" value="InterPro"/>
</dbReference>
<dbReference type="GO" id="GO:0006511">
    <property type="term" value="P:ubiquitin-dependent protein catabolic process"/>
    <property type="evidence" value="ECO:0007669"/>
    <property type="project" value="InterPro"/>
</dbReference>
<evidence type="ECO:0000313" key="4">
    <source>
        <dbReference type="Proteomes" id="UP000567179"/>
    </source>
</evidence>
<dbReference type="Gene3D" id="1.20.1310.10">
    <property type="entry name" value="Cullin Repeats"/>
    <property type="match status" value="2"/>
</dbReference>
<evidence type="ECO:0000313" key="3">
    <source>
        <dbReference type="EMBL" id="KAF5322118.1"/>
    </source>
</evidence>
<gene>
    <name evidence="3" type="ORF">D9619_000220</name>
</gene>
<protein>
    <recommendedName>
        <fullName evidence="2">Cullin N-terminal domain-containing protein</fullName>
    </recommendedName>
</protein>
<dbReference type="Proteomes" id="UP000567179">
    <property type="component" value="Unassembled WGS sequence"/>
</dbReference>
<dbReference type="AlphaFoldDB" id="A0A8H5BGM8"/>